<accession>A0A315XXY2</accession>
<dbReference type="GO" id="GO:0003824">
    <property type="term" value="F:catalytic activity"/>
    <property type="evidence" value="ECO:0007669"/>
    <property type="project" value="UniProtKB-ARBA"/>
</dbReference>
<dbReference type="AlphaFoldDB" id="A0A315XXY2"/>
<reference evidence="2 3" key="1">
    <citation type="submission" date="2018-05" db="EMBL/GenBank/DDBJ databases">
        <title>The Hungate 1000. A catalogue of reference genomes from the rumen microbiome.</title>
        <authorList>
            <person name="Kelly W."/>
        </authorList>
    </citation>
    <scope>NUCLEOTIDE SEQUENCE [LARGE SCALE GENOMIC DNA]</scope>
    <source>
        <strain evidence="2 3">SAb67</strain>
    </source>
</reference>
<dbReference type="EMBL" id="QGDI01000010">
    <property type="protein sequence ID" value="PWJ11339.1"/>
    <property type="molecule type" value="Genomic_DNA"/>
</dbReference>
<evidence type="ECO:0000313" key="3">
    <source>
        <dbReference type="Proteomes" id="UP000245720"/>
    </source>
</evidence>
<gene>
    <name evidence="2" type="ORF">IE37_02562</name>
</gene>
<dbReference type="Gene3D" id="3.40.640.10">
    <property type="entry name" value="Type I PLP-dependent aspartate aminotransferase-like (Major domain)"/>
    <property type="match status" value="1"/>
</dbReference>
<dbReference type="RefSeq" id="WP_109727291.1">
    <property type="nucleotide sequence ID" value="NZ_CAMOTJ010000011.1"/>
</dbReference>
<dbReference type="STRING" id="1265.SAMN02910280_2879"/>
<comment type="caution">
    <text evidence="2">The sequence shown here is derived from an EMBL/GenBank/DDBJ whole genome shotgun (WGS) entry which is preliminary data.</text>
</comment>
<evidence type="ECO:0000259" key="1">
    <source>
        <dbReference type="Pfam" id="PF00266"/>
    </source>
</evidence>
<dbReference type="InterPro" id="IPR015424">
    <property type="entry name" value="PyrdxlP-dep_Trfase"/>
</dbReference>
<name>A0A315XXY2_RUMFL</name>
<dbReference type="Proteomes" id="UP000245720">
    <property type="component" value="Unassembled WGS sequence"/>
</dbReference>
<organism evidence="2 3">
    <name type="scientific">Ruminococcus flavefaciens</name>
    <dbReference type="NCBI Taxonomy" id="1265"/>
    <lineage>
        <taxon>Bacteria</taxon>
        <taxon>Bacillati</taxon>
        <taxon>Bacillota</taxon>
        <taxon>Clostridia</taxon>
        <taxon>Eubacteriales</taxon>
        <taxon>Oscillospiraceae</taxon>
        <taxon>Ruminococcus</taxon>
    </lineage>
</organism>
<feature type="domain" description="Aminotransferase class V" evidence="1">
    <location>
        <begin position="2"/>
        <end position="365"/>
    </location>
</feature>
<proteinExistence type="predicted"/>
<dbReference type="PANTHER" id="PTHR43586">
    <property type="entry name" value="CYSTEINE DESULFURASE"/>
    <property type="match status" value="1"/>
</dbReference>
<dbReference type="PANTHER" id="PTHR43586:SF4">
    <property type="entry name" value="ISOPENICILLIN N EPIMERASE"/>
    <property type="match status" value="1"/>
</dbReference>
<dbReference type="SUPFAM" id="SSF53383">
    <property type="entry name" value="PLP-dependent transferases"/>
    <property type="match status" value="1"/>
</dbReference>
<dbReference type="OrthoDB" id="9804366at2"/>
<protein>
    <submittedName>
        <fullName evidence="2">Cysteine desulfurase family protein</fullName>
    </submittedName>
</protein>
<dbReference type="InterPro" id="IPR015422">
    <property type="entry name" value="PyrdxlP-dep_Trfase_small"/>
</dbReference>
<dbReference type="InterPro" id="IPR000192">
    <property type="entry name" value="Aminotrans_V_dom"/>
</dbReference>
<evidence type="ECO:0000313" key="2">
    <source>
        <dbReference type="EMBL" id="PWJ11339.1"/>
    </source>
</evidence>
<dbReference type="InterPro" id="IPR015421">
    <property type="entry name" value="PyrdxlP-dep_Trfase_major"/>
</dbReference>
<dbReference type="Pfam" id="PF00266">
    <property type="entry name" value="Aminotran_5"/>
    <property type="match status" value="1"/>
</dbReference>
<sequence>MINFDNAATTFPKPLSVRRAAAGAIKSFGGNAGRGGHELAMRTSEALYSARETAAAFFGAAPENTVFTLNCTHALNMAIQGVMSEGGHIIISSMEHNSAARPAVALAMKKQVTLSVAEVFPDSERTIESFRRLIRSDTRAVVCTIASNVTGQLLPYKEIGQLCRENGICFIADGAQACGIYDIKLSDGINILCTAGHKGLYGITGTGLLITDGQYPITPIMQGGTGSNSLSLFQPSILPDSLESGTPNVIGAVTVGAGIGFIGTYGMNRLRAHEERLCRLFIEGLEGTEGVTVYRDAAAEYAPIVSFNTEGFTSEAAAELLSERGFCLRAGYHCAALAHATLGTKGGTVRFAPSVFNTEEEVRKLVYNVKTLKNLPNS</sequence>
<dbReference type="Gene3D" id="3.90.1150.10">
    <property type="entry name" value="Aspartate Aminotransferase, domain 1"/>
    <property type="match status" value="1"/>
</dbReference>